<dbReference type="RefSeq" id="WP_167222929.1">
    <property type="nucleotide sequence ID" value="NZ_VUYU01000004.1"/>
</dbReference>
<comment type="caution">
    <text evidence="1">The sequence shown here is derived from an EMBL/GenBank/DDBJ whole genome shotgun (WGS) entry which is preliminary data.</text>
</comment>
<sequence length="724" mass="78218">MLTISPAVTVKQVPGDFDNTFNDYILYPDSEDKNVFYAMAEKPTFLPDGQGAPSFNMTWFFGADMTGGICSMTVGLPMPNVDDPKVTAILLNAIKGDQSTSNIAKKTLELCVAMDSSDAASVAKAAALKAELGLTADAADKKKAVWNKDSKDWAQFLPDINIQIKPVPYTSGTVLVQAFNTPQAYAASDPAFSSGLLKTTPSLFNSNAAVVTFNLKEVGAPLFWQALGGWELDDSSPKPDGYDKSKGGSSVISVTYQVTFDGMLPEAKATVTLKHDVIAKLDIETQVRNGSWGRTYSEDVVRGKEYNDAVNSCTDIVLPAVASKDDKDSVQKLLTEWAGKQLEDMLKAKLPDVSLNDLDVNGARQINQQMEQKRVMTLTQAVSLPKNPQALLPKLNGLVKGDTKQLFQLIDLNAVPYVKVDLAVAAPDVAGLKNRMVDRFVVTELTYAGQKLRDETGNDVSSIEFRTAEPQPVSKQYKGTFGKTSKDTHVRYSYLVAYSDGTPAYKASATSQSGNNYLDFSGIDIGVLSVKLNAVDLPWDVISSAHVVLTYGDWQKSVALSRDQTPASISQAFGQAMDKQLSYQLTLNLTAGSSVVGKATTVTLKNGQGEITFASPLGDMVNPIAFQLDPDVLKAQLRVEYTFRSSDADRTFNQAIQLDSAKDGGQVVWKVPADSGKACALRIVKARVTTKTGTTDLTDLAAGKIDPVEQQLSITVYPDRVDSF</sequence>
<organism evidence="1 2">
    <name type="scientific">Massilia rubra</name>
    <dbReference type="NCBI Taxonomy" id="2607910"/>
    <lineage>
        <taxon>Bacteria</taxon>
        <taxon>Pseudomonadati</taxon>
        <taxon>Pseudomonadota</taxon>
        <taxon>Betaproteobacteria</taxon>
        <taxon>Burkholderiales</taxon>
        <taxon>Oxalobacteraceae</taxon>
        <taxon>Telluria group</taxon>
        <taxon>Massilia</taxon>
    </lineage>
</organism>
<dbReference type="Proteomes" id="UP000785613">
    <property type="component" value="Unassembled WGS sequence"/>
</dbReference>
<dbReference type="EMBL" id="VUYU01000004">
    <property type="protein sequence ID" value="NHZ33344.1"/>
    <property type="molecule type" value="Genomic_DNA"/>
</dbReference>
<keyword evidence="2" id="KW-1185">Reference proteome</keyword>
<reference evidence="1 2" key="1">
    <citation type="submission" date="2019-09" db="EMBL/GenBank/DDBJ databases">
        <title>Taxonomy of Antarctic Massilia spp.: description of Massilia rubra sp. nov., Massilia aquatica sp. nov., Massilia mucilaginosa sp. nov., Massilia frigida sp. nov. isolated from streams, lakes and regoliths.</title>
        <authorList>
            <person name="Holochova P."/>
            <person name="Sedlacek I."/>
            <person name="Kralova S."/>
            <person name="Maslanova I."/>
            <person name="Busse H.-J."/>
            <person name="Stankova E."/>
            <person name="Vrbovska V."/>
            <person name="Kovarovic V."/>
            <person name="Bartak M."/>
            <person name="Svec P."/>
            <person name="Pantucek R."/>
        </authorList>
    </citation>
    <scope>NUCLEOTIDE SEQUENCE [LARGE SCALE GENOMIC DNA]</scope>
    <source>
        <strain evidence="1 2">CCM 8692</strain>
    </source>
</reference>
<gene>
    <name evidence="1" type="ORF">F0185_07040</name>
</gene>
<proteinExistence type="predicted"/>
<evidence type="ECO:0000313" key="2">
    <source>
        <dbReference type="Proteomes" id="UP000785613"/>
    </source>
</evidence>
<protein>
    <submittedName>
        <fullName evidence="1">Uncharacterized protein</fullName>
    </submittedName>
</protein>
<name>A0ABX0LF56_9BURK</name>
<evidence type="ECO:0000313" key="1">
    <source>
        <dbReference type="EMBL" id="NHZ33344.1"/>
    </source>
</evidence>
<accession>A0ABX0LF56</accession>